<organism evidence="11 12">
    <name type="scientific">Lysobacter antibioticus</name>
    <dbReference type="NCBI Taxonomy" id="84531"/>
    <lineage>
        <taxon>Bacteria</taxon>
        <taxon>Pseudomonadati</taxon>
        <taxon>Pseudomonadota</taxon>
        <taxon>Gammaproteobacteria</taxon>
        <taxon>Lysobacterales</taxon>
        <taxon>Lysobacteraceae</taxon>
        <taxon>Lysobacter</taxon>
    </lineage>
</organism>
<evidence type="ECO:0000256" key="5">
    <source>
        <dbReference type="ARBA" id="ARBA00022989"/>
    </source>
</evidence>
<proteinExistence type="inferred from homology"/>
<dbReference type="Proteomes" id="UP000060787">
    <property type="component" value="Chromosome"/>
</dbReference>
<feature type="transmembrane region" description="Helical" evidence="10">
    <location>
        <begin position="39"/>
        <end position="56"/>
    </location>
</feature>
<dbReference type="GO" id="GO:0005886">
    <property type="term" value="C:plasma membrane"/>
    <property type="evidence" value="ECO:0007669"/>
    <property type="project" value="UniProtKB-SubCell"/>
</dbReference>
<sequence length="114" mass="11689">MIGEAIKPSVAWTMLIAAGLIDVAWALTMKLSQGYTKPWWTAASIVALIAFVWLLGRALTALPVGSAYAVWTGIGAAGTVLLGSILFGESITPLRLGGVALIVAGVVVLRSAPG</sequence>
<keyword evidence="5 10" id="KW-1133">Transmembrane helix</keyword>
<keyword evidence="6 10" id="KW-0472">Membrane</keyword>
<evidence type="ECO:0000256" key="4">
    <source>
        <dbReference type="ARBA" id="ARBA00022692"/>
    </source>
</evidence>
<evidence type="ECO:0000256" key="6">
    <source>
        <dbReference type="ARBA" id="ARBA00023136"/>
    </source>
</evidence>
<evidence type="ECO:0000256" key="10">
    <source>
        <dbReference type="SAM" id="Phobius"/>
    </source>
</evidence>
<dbReference type="SUPFAM" id="SSF103481">
    <property type="entry name" value="Multidrug resistance efflux transporter EmrE"/>
    <property type="match status" value="1"/>
</dbReference>
<dbReference type="InterPro" id="IPR045324">
    <property type="entry name" value="Small_multidrug_res"/>
</dbReference>
<dbReference type="Pfam" id="PF00893">
    <property type="entry name" value="Multi_Drug_Res"/>
    <property type="match status" value="1"/>
</dbReference>
<feature type="transmembrane region" description="Helical" evidence="10">
    <location>
        <begin position="68"/>
        <end position="87"/>
    </location>
</feature>
<feature type="transmembrane region" description="Helical" evidence="10">
    <location>
        <begin position="94"/>
        <end position="112"/>
    </location>
</feature>
<dbReference type="RefSeq" id="WP_057919293.1">
    <property type="nucleotide sequence ID" value="NZ_CP011129.1"/>
</dbReference>
<evidence type="ECO:0000313" key="11">
    <source>
        <dbReference type="EMBL" id="ALN82615.1"/>
    </source>
</evidence>
<dbReference type="EMBL" id="CP011129">
    <property type="protein sequence ID" value="ALN82615.1"/>
    <property type="molecule type" value="Genomic_DNA"/>
</dbReference>
<evidence type="ECO:0000256" key="8">
    <source>
        <dbReference type="ARBA" id="ARBA00039168"/>
    </source>
</evidence>
<evidence type="ECO:0000256" key="7">
    <source>
        <dbReference type="ARBA" id="ARBA00038151"/>
    </source>
</evidence>
<dbReference type="Gene3D" id="1.10.3730.20">
    <property type="match status" value="1"/>
</dbReference>
<keyword evidence="4 9" id="KW-0812">Transmembrane</keyword>
<protein>
    <recommendedName>
        <fullName evidence="8">Guanidinium exporter</fullName>
    </recommendedName>
</protein>
<evidence type="ECO:0000256" key="1">
    <source>
        <dbReference type="ARBA" id="ARBA00004651"/>
    </source>
</evidence>
<comment type="subcellular location">
    <subcellularLocation>
        <location evidence="1 9">Cell membrane</location>
        <topology evidence="1 9">Multi-pass membrane protein</topology>
    </subcellularLocation>
</comment>
<dbReference type="PATRIC" id="fig|84531.8.peg.4506"/>
<dbReference type="PANTHER" id="PTHR30561:SF0">
    <property type="entry name" value="GUANIDINIUM EXPORTER"/>
    <property type="match status" value="1"/>
</dbReference>
<accession>A0A0S2FGI3</accession>
<dbReference type="InterPro" id="IPR000390">
    <property type="entry name" value="Small_drug/metabolite_transptr"/>
</dbReference>
<comment type="similarity">
    <text evidence="7">Belongs to the drug/metabolite transporter (DMT) superfamily. Small multidrug resistance (SMR) (TC 2.A.7.1) family. Gdx/SugE subfamily.</text>
</comment>
<evidence type="ECO:0000256" key="2">
    <source>
        <dbReference type="ARBA" id="ARBA00022448"/>
    </source>
</evidence>
<feature type="transmembrane region" description="Helical" evidence="10">
    <location>
        <begin position="6"/>
        <end position="27"/>
    </location>
</feature>
<dbReference type="FunFam" id="1.10.3730.20:FF:000001">
    <property type="entry name" value="Quaternary ammonium compound resistance transporter SugE"/>
    <property type="match status" value="1"/>
</dbReference>
<dbReference type="STRING" id="84531.LA76x_4507"/>
<evidence type="ECO:0000256" key="3">
    <source>
        <dbReference type="ARBA" id="ARBA00022475"/>
    </source>
</evidence>
<dbReference type="KEGG" id="lab:LA76x_4507"/>
<reference evidence="11 12" key="1">
    <citation type="journal article" date="2015" name="BMC Genomics">
        <title>Comparative genomics and metabolic profiling of the genus Lysobacter.</title>
        <authorList>
            <person name="de Bruijn I."/>
            <person name="Cheng X."/>
            <person name="de Jager V."/>
            <person name="Exposito R.G."/>
            <person name="Watrous J."/>
            <person name="Patel N."/>
            <person name="Postma J."/>
            <person name="Dorrestein P.C."/>
            <person name="Kobayashi D."/>
            <person name="Raaijmakers J.M."/>
        </authorList>
    </citation>
    <scope>NUCLEOTIDE SEQUENCE [LARGE SCALE GENOMIC DNA]</scope>
    <source>
        <strain evidence="11 12">76</strain>
    </source>
</reference>
<evidence type="ECO:0000256" key="9">
    <source>
        <dbReference type="RuleBase" id="RU003942"/>
    </source>
</evidence>
<name>A0A0S2FGI3_LYSAN</name>
<keyword evidence="12" id="KW-1185">Reference proteome</keyword>
<dbReference type="InterPro" id="IPR037185">
    <property type="entry name" value="EmrE-like"/>
</dbReference>
<evidence type="ECO:0000313" key="12">
    <source>
        <dbReference type="Proteomes" id="UP000060787"/>
    </source>
</evidence>
<keyword evidence="3" id="KW-1003">Cell membrane</keyword>
<dbReference type="AlphaFoldDB" id="A0A0S2FGI3"/>
<dbReference type="GO" id="GO:1990961">
    <property type="term" value="P:xenobiotic detoxification by transmembrane export across the plasma membrane"/>
    <property type="evidence" value="ECO:0007669"/>
    <property type="project" value="UniProtKB-ARBA"/>
</dbReference>
<dbReference type="PANTHER" id="PTHR30561">
    <property type="entry name" value="SMR FAMILY PROTON-DEPENDENT DRUG EFFLUX TRANSPORTER SUGE"/>
    <property type="match status" value="1"/>
</dbReference>
<gene>
    <name evidence="11" type="ORF">LA76x_4507</name>
</gene>
<keyword evidence="2" id="KW-0813">Transport</keyword>
<dbReference type="eggNOG" id="COG2076">
    <property type="taxonomic scope" value="Bacteria"/>
</dbReference>
<dbReference type="GO" id="GO:0022857">
    <property type="term" value="F:transmembrane transporter activity"/>
    <property type="evidence" value="ECO:0007669"/>
    <property type="project" value="InterPro"/>
</dbReference>